<evidence type="ECO:0000313" key="8">
    <source>
        <dbReference type="EMBL" id="CBL28301.1"/>
    </source>
</evidence>
<protein>
    <submittedName>
        <fullName evidence="8">Sodium pump decarboxylases, gamma subunit</fullName>
    </submittedName>
</protein>
<dbReference type="RefSeq" id="WP_015556448.1">
    <property type="nucleotide sequence ID" value="NC_021038.1"/>
</dbReference>
<dbReference type="EMBL" id="FP929056">
    <property type="protein sequence ID" value="CBL28301.1"/>
    <property type="molecule type" value="Genomic_DNA"/>
</dbReference>
<dbReference type="GO" id="GO:0005886">
    <property type="term" value="C:plasma membrane"/>
    <property type="evidence" value="ECO:0007669"/>
    <property type="project" value="UniProtKB-SubCell"/>
</dbReference>
<keyword evidence="2" id="KW-1003">Cell membrane</keyword>
<evidence type="ECO:0000256" key="4">
    <source>
        <dbReference type="ARBA" id="ARBA00022989"/>
    </source>
</evidence>
<keyword evidence="9" id="KW-1185">Reference proteome</keyword>
<proteinExistence type="predicted"/>
<dbReference type="Pfam" id="PF04277">
    <property type="entry name" value="OAD_gamma"/>
    <property type="match status" value="1"/>
</dbReference>
<name>A0AB94IX24_9BACT</name>
<evidence type="ECO:0000256" key="5">
    <source>
        <dbReference type="ARBA" id="ARBA00023136"/>
    </source>
</evidence>
<organism evidence="8 9">
    <name type="scientific">Fretibacterium fastidiosum</name>
    <dbReference type="NCBI Taxonomy" id="651822"/>
    <lineage>
        <taxon>Bacteria</taxon>
        <taxon>Thermotogati</taxon>
        <taxon>Synergistota</taxon>
        <taxon>Synergistia</taxon>
        <taxon>Synergistales</taxon>
        <taxon>Aminobacteriaceae</taxon>
        <taxon>Fretibacterium</taxon>
    </lineage>
</organism>
<dbReference type="GO" id="GO:0015081">
    <property type="term" value="F:sodium ion transmembrane transporter activity"/>
    <property type="evidence" value="ECO:0007669"/>
    <property type="project" value="InterPro"/>
</dbReference>
<evidence type="ECO:0000313" key="9">
    <source>
        <dbReference type="Proteomes" id="UP000008957"/>
    </source>
</evidence>
<keyword evidence="4 7" id="KW-1133">Transmembrane helix</keyword>
<reference evidence="8 9" key="2">
    <citation type="submission" date="2010-03" db="EMBL/GenBank/DDBJ databases">
        <authorList>
            <person name="Pajon A."/>
        </authorList>
    </citation>
    <scope>NUCLEOTIDE SEQUENCE [LARGE SCALE GENOMIC DNA]</scope>
    <source>
        <strain evidence="8 9">SGP1</strain>
    </source>
</reference>
<feature type="transmembrane region" description="Helical" evidence="7">
    <location>
        <begin position="12"/>
        <end position="37"/>
    </location>
</feature>
<dbReference type="KEGG" id="sbr:SY1_11130"/>
<evidence type="ECO:0000256" key="3">
    <source>
        <dbReference type="ARBA" id="ARBA00022692"/>
    </source>
</evidence>
<dbReference type="Proteomes" id="UP000008957">
    <property type="component" value="Chromosome"/>
</dbReference>
<comment type="subcellular location">
    <subcellularLocation>
        <location evidence="1">Cell membrane</location>
    </subcellularLocation>
</comment>
<gene>
    <name evidence="8" type="ORF">SY1_11130</name>
</gene>
<reference evidence="9" key="1">
    <citation type="submission" date="2010-03" db="EMBL/GenBank/DDBJ databases">
        <title>The genome sequence of Synergistetes sp. SGP1.</title>
        <authorList>
            <consortium name="metaHIT consortium -- http://www.metahit.eu/"/>
            <person name="Pajon A."/>
            <person name="Turner K."/>
            <person name="Parkhill J."/>
            <person name="Wade W."/>
            <person name="Vartoukian S."/>
        </authorList>
    </citation>
    <scope>NUCLEOTIDE SEQUENCE [LARGE SCALE GENOMIC DNA]</scope>
    <source>
        <strain evidence="9">SGP1</strain>
    </source>
</reference>
<evidence type="ECO:0000256" key="2">
    <source>
        <dbReference type="ARBA" id="ARBA00022475"/>
    </source>
</evidence>
<dbReference type="AlphaFoldDB" id="A0AB94IX24"/>
<sequence>MNAMHFDGLSGAAYVSLVAFSIVFIVLLGLTLVIFAMRFFAAGERPKPDDGATAPQRPQSASAAPAARAEGAQARVVAAITAAILAATGGMGRVVSIAPETVDAVQKGARWTRAWRASGVLNLISRSVDRGWKH</sequence>
<evidence type="ECO:0000256" key="6">
    <source>
        <dbReference type="SAM" id="MobiDB-lite"/>
    </source>
</evidence>
<accession>A0AB94IX24</accession>
<keyword evidence="5 7" id="KW-0472">Membrane</keyword>
<evidence type="ECO:0000256" key="1">
    <source>
        <dbReference type="ARBA" id="ARBA00004236"/>
    </source>
</evidence>
<feature type="region of interest" description="Disordered" evidence="6">
    <location>
        <begin position="46"/>
        <end position="67"/>
    </location>
</feature>
<dbReference type="GO" id="GO:0036376">
    <property type="term" value="P:sodium ion export across plasma membrane"/>
    <property type="evidence" value="ECO:0007669"/>
    <property type="project" value="InterPro"/>
</dbReference>
<keyword evidence="3 7" id="KW-0812">Transmembrane</keyword>
<dbReference type="InterPro" id="IPR005899">
    <property type="entry name" value="Na_pump_deCOase"/>
</dbReference>
<evidence type="ECO:0000256" key="7">
    <source>
        <dbReference type="SAM" id="Phobius"/>
    </source>
</evidence>
<feature type="compositionally biased region" description="Low complexity" evidence="6">
    <location>
        <begin position="52"/>
        <end position="67"/>
    </location>
</feature>